<dbReference type="PANTHER" id="PTHR37473">
    <property type="entry name" value="EF-HAND DOMAIN-CONTAINING PROTEIN"/>
    <property type="match status" value="1"/>
</dbReference>
<feature type="coiled-coil region" evidence="1">
    <location>
        <begin position="49"/>
        <end position="219"/>
    </location>
</feature>
<proteinExistence type="predicted"/>
<organism evidence="3">
    <name type="scientific">Haptolina brevifila</name>
    <dbReference type="NCBI Taxonomy" id="156173"/>
    <lineage>
        <taxon>Eukaryota</taxon>
        <taxon>Haptista</taxon>
        <taxon>Haptophyta</taxon>
        <taxon>Prymnesiophyceae</taxon>
        <taxon>Prymnesiales</taxon>
        <taxon>Prymnesiaceae</taxon>
        <taxon>Haptolina</taxon>
    </lineage>
</organism>
<feature type="region of interest" description="Disordered" evidence="2">
    <location>
        <begin position="1"/>
        <end position="36"/>
    </location>
</feature>
<reference evidence="3" key="1">
    <citation type="submission" date="2021-01" db="EMBL/GenBank/DDBJ databases">
        <authorList>
            <person name="Corre E."/>
            <person name="Pelletier E."/>
            <person name="Niang G."/>
            <person name="Scheremetjew M."/>
            <person name="Finn R."/>
            <person name="Kale V."/>
            <person name="Holt S."/>
            <person name="Cochrane G."/>
            <person name="Meng A."/>
            <person name="Brown T."/>
            <person name="Cohen L."/>
        </authorList>
    </citation>
    <scope>NUCLEOTIDE SEQUENCE</scope>
    <source>
        <strain evidence="3">UTEX LB 985</strain>
    </source>
</reference>
<evidence type="ECO:0000313" key="3">
    <source>
        <dbReference type="EMBL" id="CAD9471528.1"/>
    </source>
</evidence>
<accession>A0A7S2E324</accession>
<sequence length="297" mass="33639">MAESALTPAGPSNPPMTPTGKANASTTNMTAAASSGGVVLSETQLGNMALRAKQQRLKAEQDRQLLQNRINRLVIEQEKAQKRIEETNRRAIEIKKLKQRNEAHADARRDASAWLASERELQRELLKENREQQAKAIMESRKAVHSLKQDEVKVLKLMRHENEEAVMQQREMERNRALARKKVVRDSQRFATERKQMENEALLQRLKEKREEKRQQVDADSMVHLEAYSSLAEEEQKLIESLAKWNRIQTDAHEQLDTVLSNSKAASRAASRPVTRQTDSDGGPPTAAPAVRPETAD</sequence>
<dbReference type="AlphaFoldDB" id="A0A7S2E324"/>
<dbReference type="EMBL" id="HBGU01041654">
    <property type="protein sequence ID" value="CAD9471528.1"/>
    <property type="molecule type" value="Transcribed_RNA"/>
</dbReference>
<gene>
    <name evidence="3" type="ORF">CBRE1094_LOCUS22720</name>
</gene>
<evidence type="ECO:0000256" key="2">
    <source>
        <dbReference type="SAM" id="MobiDB-lite"/>
    </source>
</evidence>
<feature type="compositionally biased region" description="Low complexity" evidence="2">
    <location>
        <begin position="22"/>
        <end position="35"/>
    </location>
</feature>
<name>A0A7S2E324_9EUKA</name>
<keyword evidence="1" id="KW-0175">Coiled coil</keyword>
<protein>
    <submittedName>
        <fullName evidence="3">Uncharacterized protein</fullName>
    </submittedName>
</protein>
<feature type="compositionally biased region" description="Low complexity" evidence="2">
    <location>
        <begin position="261"/>
        <end position="272"/>
    </location>
</feature>
<dbReference type="PANTHER" id="PTHR37473:SF1">
    <property type="entry name" value="EF-HAND DOMAIN-CONTAINING PROTEIN"/>
    <property type="match status" value="1"/>
</dbReference>
<feature type="region of interest" description="Disordered" evidence="2">
    <location>
        <begin position="257"/>
        <end position="297"/>
    </location>
</feature>
<evidence type="ECO:0000256" key="1">
    <source>
        <dbReference type="SAM" id="Coils"/>
    </source>
</evidence>